<evidence type="ECO:0000259" key="5">
    <source>
        <dbReference type="PROSITE" id="PS50893"/>
    </source>
</evidence>
<dbReference type="InterPro" id="IPR017871">
    <property type="entry name" value="ABC_transporter-like_CS"/>
</dbReference>
<dbReference type="SMART" id="SM00382">
    <property type="entry name" value="AAA"/>
    <property type="match status" value="1"/>
</dbReference>
<dbReference type="GO" id="GO:0005524">
    <property type="term" value="F:ATP binding"/>
    <property type="evidence" value="ECO:0007669"/>
    <property type="project" value="UniProtKB-KW"/>
</dbReference>
<dbReference type="AlphaFoldDB" id="A0A1G9DFR3"/>
<dbReference type="Proteomes" id="UP000199213">
    <property type="component" value="Unassembled WGS sequence"/>
</dbReference>
<dbReference type="PROSITE" id="PS00211">
    <property type="entry name" value="ABC_TRANSPORTER_1"/>
    <property type="match status" value="1"/>
</dbReference>
<dbReference type="RefSeq" id="WP_092629824.1">
    <property type="nucleotide sequence ID" value="NZ_FNFM01000010.1"/>
</dbReference>
<evidence type="ECO:0000313" key="7">
    <source>
        <dbReference type="Proteomes" id="UP000199213"/>
    </source>
</evidence>
<evidence type="ECO:0000256" key="4">
    <source>
        <dbReference type="ARBA" id="ARBA00022840"/>
    </source>
</evidence>
<dbReference type="PROSITE" id="PS50893">
    <property type="entry name" value="ABC_TRANSPORTER_2"/>
    <property type="match status" value="1"/>
</dbReference>
<organism evidence="6 7">
    <name type="scientific">Actinopolyspora mzabensis</name>
    <dbReference type="NCBI Taxonomy" id="995066"/>
    <lineage>
        <taxon>Bacteria</taxon>
        <taxon>Bacillati</taxon>
        <taxon>Actinomycetota</taxon>
        <taxon>Actinomycetes</taxon>
        <taxon>Actinopolysporales</taxon>
        <taxon>Actinopolysporaceae</taxon>
        <taxon>Actinopolyspora</taxon>
    </lineage>
</organism>
<protein>
    <submittedName>
        <fullName evidence="6">ABC transporter</fullName>
    </submittedName>
</protein>
<comment type="similarity">
    <text evidence="1">Belongs to the ABC transporter superfamily.</text>
</comment>
<dbReference type="GO" id="GO:0016887">
    <property type="term" value="F:ATP hydrolysis activity"/>
    <property type="evidence" value="ECO:0007669"/>
    <property type="project" value="InterPro"/>
</dbReference>
<dbReference type="PANTHER" id="PTHR43335">
    <property type="entry name" value="ABC TRANSPORTER, ATP-BINDING PROTEIN"/>
    <property type="match status" value="1"/>
</dbReference>
<dbReference type="InterPro" id="IPR027417">
    <property type="entry name" value="P-loop_NTPase"/>
</dbReference>
<dbReference type="PANTHER" id="PTHR43335:SF4">
    <property type="entry name" value="ABC TRANSPORTER, ATP-BINDING PROTEIN"/>
    <property type="match status" value="1"/>
</dbReference>
<proteinExistence type="inferred from homology"/>
<evidence type="ECO:0000313" key="6">
    <source>
        <dbReference type="EMBL" id="SDK62709.1"/>
    </source>
</evidence>
<dbReference type="EMBL" id="FNFM01000010">
    <property type="protein sequence ID" value="SDK62709.1"/>
    <property type="molecule type" value="Genomic_DNA"/>
</dbReference>
<sequence length="300" mass="32561">METPNRALLETEKLGKRFGNHWAVSDVDLAVRSGRTIGIVGPNGAGKTTLLAALLGLIEPSAGKLHHRTGGGGTRPSFGAVLDQDGLINSVSGRRNLDQWAGMLGGVTSNEVDECLDAVGMRQAARKRVGTYSLGMRRRLCLARALLGDPEVLVLDEPGNGLDPAGIIRLKELIGERTRAGTGVIFSSHSIADVDEMSDEIVYISGGEVVTRWPEDSPRWWRLRFAAEDEDAEATRHAAATVLKEHDWTHRIDPYIGVLAEQSAPLHELLALLSRAELPLGNVEDLGRDIEQPFRGLDSW</sequence>
<keyword evidence="3" id="KW-0547">Nucleotide-binding</keyword>
<name>A0A1G9DFR3_ACTMZ</name>
<dbReference type="InterPro" id="IPR003439">
    <property type="entry name" value="ABC_transporter-like_ATP-bd"/>
</dbReference>
<evidence type="ECO:0000256" key="2">
    <source>
        <dbReference type="ARBA" id="ARBA00022448"/>
    </source>
</evidence>
<dbReference type="OrthoDB" id="9785229at2"/>
<dbReference type="Pfam" id="PF00005">
    <property type="entry name" value="ABC_tran"/>
    <property type="match status" value="1"/>
</dbReference>
<keyword evidence="7" id="KW-1185">Reference proteome</keyword>
<dbReference type="InterPro" id="IPR003593">
    <property type="entry name" value="AAA+_ATPase"/>
</dbReference>
<reference evidence="7" key="1">
    <citation type="submission" date="2016-10" db="EMBL/GenBank/DDBJ databases">
        <authorList>
            <person name="Varghese N."/>
            <person name="Submissions S."/>
        </authorList>
    </citation>
    <scope>NUCLEOTIDE SEQUENCE [LARGE SCALE GENOMIC DNA]</scope>
    <source>
        <strain evidence="7">DSM 45460</strain>
    </source>
</reference>
<dbReference type="SUPFAM" id="SSF52540">
    <property type="entry name" value="P-loop containing nucleoside triphosphate hydrolases"/>
    <property type="match status" value="1"/>
</dbReference>
<feature type="domain" description="ABC transporter" evidence="5">
    <location>
        <begin position="9"/>
        <end position="231"/>
    </location>
</feature>
<evidence type="ECO:0000256" key="3">
    <source>
        <dbReference type="ARBA" id="ARBA00022741"/>
    </source>
</evidence>
<keyword evidence="4" id="KW-0067">ATP-binding</keyword>
<evidence type="ECO:0000256" key="1">
    <source>
        <dbReference type="ARBA" id="ARBA00005417"/>
    </source>
</evidence>
<accession>A0A1G9DFR3</accession>
<gene>
    <name evidence="6" type="ORF">SAMN04487820_11065</name>
</gene>
<keyword evidence="2" id="KW-0813">Transport</keyword>
<dbReference type="Gene3D" id="3.40.50.300">
    <property type="entry name" value="P-loop containing nucleotide triphosphate hydrolases"/>
    <property type="match status" value="1"/>
</dbReference>